<dbReference type="RefSeq" id="WP_386820753.1">
    <property type="nucleotide sequence ID" value="NZ_JBHUIT010000029.1"/>
</dbReference>
<keyword evidence="2" id="KW-1185">Reference proteome</keyword>
<sequence>MIKEYTDLLEKLLTSLALDGSTSDTITLAAMETFACRFDDILSDPEFHEFSGYLQEKVSLFRDSILKIALRQGSDHRSIQERVEDARCNLIAIRLKA</sequence>
<dbReference type="Proteomes" id="UP001597375">
    <property type="component" value="Unassembled WGS sequence"/>
</dbReference>
<name>A0ABW5D962_9BACT</name>
<evidence type="ECO:0008006" key="3">
    <source>
        <dbReference type="Google" id="ProtNLM"/>
    </source>
</evidence>
<proteinExistence type="predicted"/>
<comment type="caution">
    <text evidence="1">The sequence shown here is derived from an EMBL/GenBank/DDBJ whole genome shotgun (WGS) entry which is preliminary data.</text>
</comment>
<dbReference type="EMBL" id="JBHUIT010000029">
    <property type="protein sequence ID" value="MFD2257457.1"/>
    <property type="molecule type" value="Genomic_DNA"/>
</dbReference>
<evidence type="ECO:0000313" key="1">
    <source>
        <dbReference type="EMBL" id="MFD2257457.1"/>
    </source>
</evidence>
<accession>A0ABW5D962</accession>
<evidence type="ECO:0000313" key="2">
    <source>
        <dbReference type="Proteomes" id="UP001597375"/>
    </source>
</evidence>
<protein>
    <recommendedName>
        <fullName evidence="3">Colicin D immunity protein domain-containing protein</fullName>
    </recommendedName>
</protein>
<organism evidence="1 2">
    <name type="scientific">Luteolibacter algae</name>
    <dbReference type="NCBI Taxonomy" id="454151"/>
    <lineage>
        <taxon>Bacteria</taxon>
        <taxon>Pseudomonadati</taxon>
        <taxon>Verrucomicrobiota</taxon>
        <taxon>Verrucomicrobiia</taxon>
        <taxon>Verrucomicrobiales</taxon>
        <taxon>Verrucomicrobiaceae</taxon>
        <taxon>Luteolibacter</taxon>
    </lineage>
</organism>
<gene>
    <name evidence="1" type="ORF">ACFSSA_12305</name>
</gene>
<reference evidence="2" key="1">
    <citation type="journal article" date="2019" name="Int. J. Syst. Evol. Microbiol.">
        <title>The Global Catalogue of Microorganisms (GCM) 10K type strain sequencing project: providing services to taxonomists for standard genome sequencing and annotation.</title>
        <authorList>
            <consortium name="The Broad Institute Genomics Platform"/>
            <consortium name="The Broad Institute Genome Sequencing Center for Infectious Disease"/>
            <person name="Wu L."/>
            <person name="Ma J."/>
        </authorList>
    </citation>
    <scope>NUCLEOTIDE SEQUENCE [LARGE SCALE GENOMIC DNA]</scope>
    <source>
        <strain evidence="2">CGMCC 4.7106</strain>
    </source>
</reference>